<protein>
    <submittedName>
        <fullName evidence="1">Uncharacterized protein</fullName>
    </submittedName>
</protein>
<gene>
    <name evidence="1" type="ORF">GCD22_00600</name>
</gene>
<reference evidence="1 2" key="1">
    <citation type="submission" date="2019-10" db="EMBL/GenBank/DDBJ databases">
        <authorList>
            <person name="Wang R."/>
        </authorList>
    </citation>
    <scope>NUCLEOTIDE SEQUENCE [LARGE SCALE GENOMIC DNA]</scope>
    <source>
        <strain evidence="1 2">ATCC 19377</strain>
    </source>
</reference>
<dbReference type="Proteomes" id="UP000363590">
    <property type="component" value="Chromosome"/>
</dbReference>
<organism evidence="1 2">
    <name type="scientific">Acidithiobacillus thiooxidans ATCC 19377</name>
    <dbReference type="NCBI Taxonomy" id="637390"/>
    <lineage>
        <taxon>Bacteria</taxon>
        <taxon>Pseudomonadati</taxon>
        <taxon>Pseudomonadota</taxon>
        <taxon>Acidithiobacillia</taxon>
        <taxon>Acidithiobacillales</taxon>
        <taxon>Acidithiobacillaceae</taxon>
        <taxon>Acidithiobacillus</taxon>
    </lineage>
</organism>
<proteinExistence type="predicted"/>
<evidence type="ECO:0000313" key="2">
    <source>
        <dbReference type="Proteomes" id="UP000363590"/>
    </source>
</evidence>
<dbReference type="EMBL" id="CP045571">
    <property type="protein sequence ID" value="QFX95099.1"/>
    <property type="molecule type" value="Genomic_DNA"/>
</dbReference>
<dbReference type="AlphaFoldDB" id="A0A5P9XN31"/>
<sequence>MPFGQHNVGDGRRQVVFARAGIPADDETGSLAGVLLEIICVVPADIEGRLLTRDIDHVVVEAAVNVALWDGRTLHEPAGGLLRRAHRTDWRHVADGIPLIHHGDRIAAMARALAVLGMPVGQDRHVIGIEPPSGKEIPGSIARVN</sequence>
<accession>A0A5P9XN31</accession>
<dbReference type="KEGG" id="atx:GCD22_00600"/>
<name>A0A5P9XN31_ACITH</name>
<evidence type="ECO:0000313" key="1">
    <source>
        <dbReference type="EMBL" id="QFX95099.1"/>
    </source>
</evidence>